<dbReference type="SUPFAM" id="SSF55144">
    <property type="entry name" value="LigT-like"/>
    <property type="match status" value="1"/>
</dbReference>
<dbReference type="InterPro" id="IPR050580">
    <property type="entry name" value="2H_phosphoesterase_YjcG-like"/>
</dbReference>
<dbReference type="Pfam" id="PF13563">
    <property type="entry name" value="2_5_RNA_ligase2"/>
    <property type="match status" value="1"/>
</dbReference>
<gene>
    <name evidence="1" type="ORF">BEH84_05431</name>
</gene>
<dbReference type="PANTHER" id="PTHR40037:SF1">
    <property type="entry name" value="PHOSPHOESTERASE SAOUHSC_00951-RELATED"/>
    <property type="match status" value="1"/>
</dbReference>
<dbReference type="InterPro" id="IPR009097">
    <property type="entry name" value="Cyclic_Pdiesterase"/>
</dbReference>
<sequence>MKYQENGEQYLFLQVKEGAEEIRRLHDSLYQGMLAAFKKDIPYVPHMTVGKLSSSEELDTAWEQVKDMNVVFQTEIKHITVEKIGEKGESITEAEIPLL</sequence>
<comment type="caution">
    <text evidence="1">The sequence shown here is derived from an EMBL/GenBank/DDBJ whole genome shotgun (WGS) entry which is preliminary data.</text>
</comment>
<proteinExistence type="predicted"/>
<protein>
    <recommendedName>
        <fullName evidence="3">2'-5' RNA ligase</fullName>
    </recommendedName>
</protein>
<dbReference type="Proteomes" id="UP000095003">
    <property type="component" value="Unassembled WGS sequence"/>
</dbReference>
<dbReference type="Gene3D" id="3.90.1140.10">
    <property type="entry name" value="Cyclic phosphodiesterase"/>
    <property type="match status" value="1"/>
</dbReference>
<evidence type="ECO:0008006" key="3">
    <source>
        <dbReference type="Google" id="ProtNLM"/>
    </source>
</evidence>
<accession>A0A1E3AHH4</accession>
<evidence type="ECO:0000313" key="2">
    <source>
        <dbReference type="Proteomes" id="UP000095003"/>
    </source>
</evidence>
<dbReference type="PANTHER" id="PTHR40037">
    <property type="entry name" value="PHOSPHOESTERASE YJCG-RELATED"/>
    <property type="match status" value="1"/>
</dbReference>
<dbReference type="AlphaFoldDB" id="A0A1E3AHH4"/>
<evidence type="ECO:0000313" key="1">
    <source>
        <dbReference type="EMBL" id="ODM08107.1"/>
    </source>
</evidence>
<reference evidence="1 2" key="1">
    <citation type="submission" date="2016-07" db="EMBL/GenBank/DDBJ databases">
        <title>Characterization of isolates of Eisenbergiella tayi derived from blood cultures, using whole genome sequencing.</title>
        <authorList>
            <person name="Burdz T."/>
            <person name="Wiebe D."/>
            <person name="Huynh C."/>
            <person name="Bernard K."/>
        </authorList>
    </citation>
    <scope>NUCLEOTIDE SEQUENCE [LARGE SCALE GENOMIC DNA]</scope>
    <source>
        <strain evidence="1 2">NML 120489</strain>
    </source>
</reference>
<name>A0A1E3AHH4_9FIRM</name>
<dbReference type="EMBL" id="MCGI01000006">
    <property type="protein sequence ID" value="ODM08107.1"/>
    <property type="molecule type" value="Genomic_DNA"/>
</dbReference>
<organism evidence="1 2">
    <name type="scientific">Eisenbergiella tayi</name>
    <dbReference type="NCBI Taxonomy" id="1432052"/>
    <lineage>
        <taxon>Bacteria</taxon>
        <taxon>Bacillati</taxon>
        <taxon>Bacillota</taxon>
        <taxon>Clostridia</taxon>
        <taxon>Lachnospirales</taxon>
        <taxon>Lachnospiraceae</taxon>
        <taxon>Eisenbergiella</taxon>
    </lineage>
</organism>